<evidence type="ECO:0000256" key="1">
    <source>
        <dbReference type="ARBA" id="ARBA00000798"/>
    </source>
</evidence>
<comment type="caution">
    <text evidence="9">The sequence shown here is derived from an EMBL/GenBank/DDBJ whole genome shotgun (WGS) entry which is preliminary data.</text>
</comment>
<name>A0ABP7C4T2_9ACTN</name>
<feature type="signal peptide" evidence="7">
    <location>
        <begin position="1"/>
        <end position="28"/>
    </location>
</feature>
<protein>
    <recommendedName>
        <fullName evidence="3">phospholipase D</fullName>
        <ecNumber evidence="3">3.1.4.4</ecNumber>
    </recommendedName>
</protein>
<evidence type="ECO:0000256" key="6">
    <source>
        <dbReference type="ARBA" id="ARBA00023098"/>
    </source>
</evidence>
<feature type="domain" description="PLD phosphodiesterase" evidence="8">
    <location>
        <begin position="364"/>
        <end position="393"/>
    </location>
</feature>
<reference evidence="10" key="1">
    <citation type="journal article" date="2019" name="Int. J. Syst. Evol. Microbiol.">
        <title>The Global Catalogue of Microorganisms (GCM) 10K type strain sequencing project: providing services to taxonomists for standard genome sequencing and annotation.</title>
        <authorList>
            <consortium name="The Broad Institute Genomics Platform"/>
            <consortium name="The Broad Institute Genome Sequencing Center for Infectious Disease"/>
            <person name="Wu L."/>
            <person name="Ma J."/>
        </authorList>
    </citation>
    <scope>NUCLEOTIDE SEQUENCE [LARGE SCALE GENOMIC DNA]</scope>
    <source>
        <strain evidence="10">JCM 16904</strain>
    </source>
</reference>
<comment type="similarity">
    <text evidence="2">Belongs to the phospholipase D family.</text>
</comment>
<evidence type="ECO:0000256" key="4">
    <source>
        <dbReference type="ARBA" id="ARBA00022801"/>
    </source>
</evidence>
<keyword evidence="5" id="KW-0442">Lipid degradation</keyword>
<feature type="chain" id="PRO_5045279646" description="phospholipase D" evidence="7">
    <location>
        <begin position="29"/>
        <end position="425"/>
    </location>
</feature>
<evidence type="ECO:0000259" key="8">
    <source>
        <dbReference type="PROSITE" id="PS50035"/>
    </source>
</evidence>
<evidence type="ECO:0000313" key="9">
    <source>
        <dbReference type="EMBL" id="GAA3679949.1"/>
    </source>
</evidence>
<accession>A0ABP7C4T2</accession>
<dbReference type="PANTHER" id="PTHR43856:SF1">
    <property type="entry name" value="MITOCHONDRIAL CARDIOLIPIN HYDROLASE"/>
    <property type="match status" value="1"/>
</dbReference>
<evidence type="ECO:0000256" key="7">
    <source>
        <dbReference type="SAM" id="SignalP"/>
    </source>
</evidence>
<comment type="catalytic activity">
    <reaction evidence="1">
        <text>a 1,2-diacyl-sn-glycero-3-phosphocholine + H2O = a 1,2-diacyl-sn-glycero-3-phosphate + choline + H(+)</text>
        <dbReference type="Rhea" id="RHEA:14445"/>
        <dbReference type="ChEBI" id="CHEBI:15354"/>
        <dbReference type="ChEBI" id="CHEBI:15377"/>
        <dbReference type="ChEBI" id="CHEBI:15378"/>
        <dbReference type="ChEBI" id="CHEBI:57643"/>
        <dbReference type="ChEBI" id="CHEBI:58608"/>
        <dbReference type="EC" id="3.1.4.4"/>
    </reaction>
</comment>
<sequence length="425" mass="46816">MPMTIRRRILASLCLIAAMLAVPRPAAADVTGPPVLNAPVFNDPLAESGVPGTPSAGQSAILDQLIRLIRAAEPGSDIHFAWYAFANGQRSTEVAEQLVAAHARGVRVKVILDSMEKLGADELPYNDAVTGTLKAALGTSESAGSWVIRCEYPDESAVERGCIARDYLHSKFALFSRLTVDGAAHANVVFQTSSNLADWDMYSAFQDAYTFTDAAVYGAYRQYFSDLQAGRRKAVDPGYSWTTPTGTKHRATFFPRRATDPDPIVNVLKLIECGYDDGGVRRQTDIRLVMLNFNKHRVAIANELLRLRGENCWVDVVHYEDDPTDATKSVDATVREVLGRTVNGRRIQVTPCRIPAGSRSVGVHSKVMMIDGYYDDDITPRVYTGSANFTHLENSDDSLVRIAGRDVHQQYLTWFWHVRDTCAAG</sequence>
<evidence type="ECO:0000256" key="3">
    <source>
        <dbReference type="ARBA" id="ARBA00012027"/>
    </source>
</evidence>
<dbReference type="Pfam" id="PF13091">
    <property type="entry name" value="PLDc_2"/>
    <property type="match status" value="2"/>
</dbReference>
<dbReference type="PROSITE" id="PS50035">
    <property type="entry name" value="PLD"/>
    <property type="match status" value="1"/>
</dbReference>
<proteinExistence type="inferred from homology"/>
<dbReference type="Gene3D" id="3.30.870.10">
    <property type="entry name" value="Endonuclease Chain A"/>
    <property type="match status" value="2"/>
</dbReference>
<keyword evidence="7" id="KW-0732">Signal</keyword>
<dbReference type="InterPro" id="IPR051406">
    <property type="entry name" value="PLD_domain"/>
</dbReference>
<dbReference type="Proteomes" id="UP001500902">
    <property type="component" value="Unassembled WGS sequence"/>
</dbReference>
<dbReference type="InterPro" id="IPR025202">
    <property type="entry name" value="PLD-like_dom"/>
</dbReference>
<evidence type="ECO:0000313" key="10">
    <source>
        <dbReference type="Proteomes" id="UP001500902"/>
    </source>
</evidence>
<gene>
    <name evidence="9" type="ORF">GCM10022224_050190</name>
</gene>
<dbReference type="SUPFAM" id="SSF56024">
    <property type="entry name" value="Phospholipase D/nuclease"/>
    <property type="match status" value="2"/>
</dbReference>
<dbReference type="InterPro" id="IPR001736">
    <property type="entry name" value="PLipase_D/transphosphatidylase"/>
</dbReference>
<dbReference type="EC" id="3.1.4.4" evidence="3"/>
<organism evidence="9 10">
    <name type="scientific">Nonomuraea antimicrobica</name>
    <dbReference type="NCBI Taxonomy" id="561173"/>
    <lineage>
        <taxon>Bacteria</taxon>
        <taxon>Bacillati</taxon>
        <taxon>Actinomycetota</taxon>
        <taxon>Actinomycetes</taxon>
        <taxon>Streptosporangiales</taxon>
        <taxon>Streptosporangiaceae</taxon>
        <taxon>Nonomuraea</taxon>
    </lineage>
</organism>
<keyword evidence="10" id="KW-1185">Reference proteome</keyword>
<keyword evidence="4" id="KW-0378">Hydrolase</keyword>
<dbReference type="EMBL" id="BAAAZP010000092">
    <property type="protein sequence ID" value="GAA3679949.1"/>
    <property type="molecule type" value="Genomic_DNA"/>
</dbReference>
<keyword evidence="6" id="KW-0443">Lipid metabolism</keyword>
<evidence type="ECO:0000256" key="2">
    <source>
        <dbReference type="ARBA" id="ARBA00008664"/>
    </source>
</evidence>
<dbReference type="PANTHER" id="PTHR43856">
    <property type="entry name" value="CARDIOLIPIN HYDROLASE"/>
    <property type="match status" value="1"/>
</dbReference>
<evidence type="ECO:0000256" key="5">
    <source>
        <dbReference type="ARBA" id="ARBA00022963"/>
    </source>
</evidence>